<proteinExistence type="predicted"/>
<dbReference type="SUPFAM" id="SSF48726">
    <property type="entry name" value="Immunoglobulin"/>
    <property type="match status" value="1"/>
</dbReference>
<evidence type="ECO:0000256" key="1">
    <source>
        <dbReference type="SAM" id="MobiDB-lite"/>
    </source>
</evidence>
<evidence type="ECO:0000256" key="3">
    <source>
        <dbReference type="SAM" id="SignalP"/>
    </source>
</evidence>
<keyword evidence="5" id="KW-1185">Reference proteome</keyword>
<feature type="compositionally biased region" description="Basic and acidic residues" evidence="1">
    <location>
        <begin position="193"/>
        <end position="204"/>
    </location>
</feature>
<gene>
    <name evidence="4" type="ORF">GDO81_014824</name>
</gene>
<keyword evidence="2" id="KW-1133">Transmembrane helix</keyword>
<reference evidence="4" key="1">
    <citation type="thesis" date="2020" institute="ProQuest LLC" country="789 East Eisenhower Parkway, Ann Arbor, MI, USA">
        <title>Comparative Genomics and Chromosome Evolution.</title>
        <authorList>
            <person name="Mudd A.B."/>
        </authorList>
    </citation>
    <scope>NUCLEOTIDE SEQUENCE</scope>
    <source>
        <strain evidence="4">237g6f4</strain>
        <tissue evidence="4">Blood</tissue>
    </source>
</reference>
<evidence type="ECO:0000313" key="4">
    <source>
        <dbReference type="EMBL" id="KAG8560172.1"/>
    </source>
</evidence>
<accession>A0AAV7AFJ1</accession>
<evidence type="ECO:0000313" key="5">
    <source>
        <dbReference type="Proteomes" id="UP000824782"/>
    </source>
</evidence>
<name>A0AAV7AFJ1_ENGPU</name>
<feature type="region of interest" description="Disordered" evidence="1">
    <location>
        <begin position="23"/>
        <end position="43"/>
    </location>
</feature>
<feature type="signal peptide" evidence="3">
    <location>
        <begin position="1"/>
        <end position="21"/>
    </location>
</feature>
<dbReference type="Gene3D" id="2.60.40.10">
    <property type="entry name" value="Immunoglobulins"/>
    <property type="match status" value="1"/>
</dbReference>
<organism evidence="4 5">
    <name type="scientific">Engystomops pustulosus</name>
    <name type="common">Tungara frog</name>
    <name type="synonym">Physalaemus pustulosus</name>
    <dbReference type="NCBI Taxonomy" id="76066"/>
    <lineage>
        <taxon>Eukaryota</taxon>
        <taxon>Metazoa</taxon>
        <taxon>Chordata</taxon>
        <taxon>Craniata</taxon>
        <taxon>Vertebrata</taxon>
        <taxon>Euteleostomi</taxon>
        <taxon>Amphibia</taxon>
        <taxon>Batrachia</taxon>
        <taxon>Anura</taxon>
        <taxon>Neobatrachia</taxon>
        <taxon>Hyloidea</taxon>
        <taxon>Leptodactylidae</taxon>
        <taxon>Leiuperinae</taxon>
        <taxon>Engystomops</taxon>
    </lineage>
</organism>
<dbReference type="AlphaFoldDB" id="A0AAV7AFJ1"/>
<dbReference type="Proteomes" id="UP000824782">
    <property type="component" value="Unassembled WGS sequence"/>
</dbReference>
<feature type="compositionally biased region" description="Polar residues" evidence="1">
    <location>
        <begin position="214"/>
        <end position="227"/>
    </location>
</feature>
<sequence>METMYSLMSLCMFLYMRSTGGVSPGTTETTKNNNNLNGKQNTVLSSETGGLLETKNLSALPGQEVTLVVDNIKESEIQDIQWVRNGINFATTKPYKGVTIRERSYEGKLSSTSEGSLILKKVTLEDQGEYKADIFTLNLNHEITFILHISGGNDSKPVNAAAIIVPVILLLGVGAAGAFVIWKRKKRFRENVTMEKARTDPEGREPEEEELQQKDSSQSLQNVFSNTNDEESEVFHDALETHEKEAIQGEGGDTT</sequence>
<feature type="compositionally biased region" description="Low complexity" evidence="1">
    <location>
        <begin position="25"/>
        <end position="42"/>
    </location>
</feature>
<feature type="region of interest" description="Disordered" evidence="1">
    <location>
        <begin position="193"/>
        <end position="255"/>
    </location>
</feature>
<protein>
    <submittedName>
        <fullName evidence="4">Uncharacterized protein</fullName>
    </submittedName>
</protein>
<dbReference type="InterPro" id="IPR036179">
    <property type="entry name" value="Ig-like_dom_sf"/>
</dbReference>
<feature type="transmembrane region" description="Helical" evidence="2">
    <location>
        <begin position="160"/>
        <end position="182"/>
    </location>
</feature>
<keyword evidence="3" id="KW-0732">Signal</keyword>
<feature type="compositionally biased region" description="Basic and acidic residues" evidence="1">
    <location>
        <begin position="233"/>
        <end position="247"/>
    </location>
</feature>
<dbReference type="EMBL" id="WNYA01000007">
    <property type="protein sequence ID" value="KAG8560172.1"/>
    <property type="molecule type" value="Genomic_DNA"/>
</dbReference>
<comment type="caution">
    <text evidence="4">The sequence shown here is derived from an EMBL/GenBank/DDBJ whole genome shotgun (WGS) entry which is preliminary data.</text>
</comment>
<keyword evidence="2" id="KW-0812">Transmembrane</keyword>
<keyword evidence="2" id="KW-0472">Membrane</keyword>
<feature type="chain" id="PRO_5043540805" evidence="3">
    <location>
        <begin position="22"/>
        <end position="255"/>
    </location>
</feature>
<evidence type="ECO:0000256" key="2">
    <source>
        <dbReference type="SAM" id="Phobius"/>
    </source>
</evidence>
<dbReference type="InterPro" id="IPR013783">
    <property type="entry name" value="Ig-like_fold"/>
</dbReference>